<keyword evidence="4 6" id="KW-0378">Hydrolase</keyword>
<dbReference type="SUPFAM" id="SSF51445">
    <property type="entry name" value="(Trans)glycosidases"/>
    <property type="match status" value="1"/>
</dbReference>
<evidence type="ECO:0000259" key="7">
    <source>
        <dbReference type="PROSITE" id="PS51820"/>
    </source>
</evidence>
<dbReference type="Gene3D" id="3.40.50.1700">
    <property type="entry name" value="Glycoside hydrolase family 3 C-terminal domain"/>
    <property type="match status" value="1"/>
</dbReference>
<dbReference type="UniPathway" id="UPA00696"/>
<dbReference type="InterPro" id="IPR001764">
    <property type="entry name" value="Glyco_hydro_3_N"/>
</dbReference>
<dbReference type="InterPro" id="IPR026891">
    <property type="entry name" value="Fn3-like"/>
</dbReference>
<dbReference type="InterPro" id="IPR011658">
    <property type="entry name" value="PA14_dom"/>
</dbReference>
<dbReference type="Pfam" id="PF01915">
    <property type="entry name" value="Glyco_hydro_3_C"/>
    <property type="match status" value="1"/>
</dbReference>
<dbReference type="Gene3D" id="2.60.40.10">
    <property type="entry name" value="Immunoglobulins"/>
    <property type="match status" value="1"/>
</dbReference>
<dbReference type="InterPro" id="IPR013783">
    <property type="entry name" value="Ig-like_fold"/>
</dbReference>
<dbReference type="STRING" id="2282107.A0A286UVJ9"/>
<dbReference type="SMART" id="SM01217">
    <property type="entry name" value="Fn3_like"/>
    <property type="match status" value="1"/>
</dbReference>
<comment type="catalytic activity">
    <reaction evidence="1 6">
        <text>Hydrolysis of terminal, non-reducing beta-D-glucosyl residues with release of beta-D-glucose.</text>
        <dbReference type="EC" id="3.2.1.21"/>
    </reaction>
</comment>
<evidence type="ECO:0000256" key="1">
    <source>
        <dbReference type="ARBA" id="ARBA00000448"/>
    </source>
</evidence>
<dbReference type="PANTHER" id="PTHR42715:SF27">
    <property type="entry name" value="BETA-GLUCOSIDASE-RELATED"/>
    <property type="match status" value="1"/>
</dbReference>
<dbReference type="Proteomes" id="UP000217199">
    <property type="component" value="Unassembled WGS sequence"/>
</dbReference>
<dbReference type="InterPro" id="IPR017853">
    <property type="entry name" value="GH"/>
</dbReference>
<dbReference type="InterPro" id="IPR036962">
    <property type="entry name" value="Glyco_hydro_3_N_sf"/>
</dbReference>
<name>A0A286UVJ9_9AGAM</name>
<dbReference type="InterPro" id="IPR036881">
    <property type="entry name" value="Glyco_hydro_3_C_sf"/>
</dbReference>
<reference evidence="8 9" key="1">
    <citation type="journal article" date="2017" name="Mol. Ecol.">
        <title>Comparative and population genomic landscape of Phellinus noxius: A hypervariable fungus causing root rot in trees.</title>
        <authorList>
            <person name="Chung C.L."/>
            <person name="Lee T.J."/>
            <person name="Akiba M."/>
            <person name="Lee H.H."/>
            <person name="Kuo T.H."/>
            <person name="Liu D."/>
            <person name="Ke H.M."/>
            <person name="Yokoi T."/>
            <person name="Roa M.B."/>
            <person name="Lu M.J."/>
            <person name="Chang Y.Y."/>
            <person name="Ann P.J."/>
            <person name="Tsai J.N."/>
            <person name="Chen C.Y."/>
            <person name="Tzean S.S."/>
            <person name="Ota Y."/>
            <person name="Hattori T."/>
            <person name="Sahashi N."/>
            <person name="Liou R.F."/>
            <person name="Kikuchi T."/>
            <person name="Tsai I.J."/>
        </authorList>
    </citation>
    <scope>NUCLEOTIDE SEQUENCE [LARGE SCALE GENOMIC DNA]</scope>
    <source>
        <strain evidence="8 9">FFPRI411160</strain>
    </source>
</reference>
<keyword evidence="6" id="KW-0119">Carbohydrate metabolism</keyword>
<sequence>MLITITKIWIPLPRFEQVSRHKRLLCVRVEEADIDNLIKELTLDEKISLISSPDWWNTNSIKRLGIPSVRMSDGPNGVRGSSAFVTTPAQCLPCATALASTFDIDLIFKVGEFLANEAKLKSSTILLAPTCNIQRSPLGGRSFESFSEDPTLSGLMAASYINGLQSRGVAATIKHFVANDQEHERTAVNSVVSERALREIYLYPFMLSQIIAKPWAFMTSYGRIDGIHCSENPRLLTNILRNEWKFEGLIMSDWYGTYGVDAAIKAGLDLEMPGPPRWRTHLLTKTCLGSQKISIADIEARAKSILNLVQKLARKNPDIVYGDGRESTGDSPESRNFCRNLVAETMVLLKNKDNVLPLYPKKAKTVAVIGPHVKSSIISGGGSAALTPAYTVTPWDGFLNGESDITFKYHLGCYAHKFLPTIESLLKTRDGKPGWLCTFFNVNEHEELTNSVAEFYLKDTRIKLSDFLPEGLGTVWGLKLSGLLCVDKDMLFELGLTVAGRGKLFINDKLLIDNWTQQKPGEFFYGQGSTEKKASITLVANSPVNIEIIYICTPPPERLNEETGLAQPALMRGLRLGGAEVIDERNEIEAAAALASVCDAAIVVGGLTPEWEAEGFDRPDLTLPGRQNDLIEAIGKANSSTIVVIQAGSAVSMPWIKDVKSVIHAWYSGNEAGNGIADIVLGKKNPSGKLPLTFPVRIEDTPSYLSFGSENGHVVYSEDLFVGYKYYQSRKITPLFSFGYGLSYTEFELSEPCITSLISDSSSFSAEVTVKVTNTGKCTGSEVVQLYVSLPKNGTTTPRLQLRGFAKAKDLHPGQSEVVVIQLDKYAISFWDTPIRAWRVLGNSRYNIFIGKNSEELPLSLSFELQNGFVWAEL</sequence>
<evidence type="ECO:0000256" key="3">
    <source>
        <dbReference type="ARBA" id="ARBA00012744"/>
    </source>
</evidence>
<dbReference type="InterPro" id="IPR037524">
    <property type="entry name" value="PA14/GLEYA"/>
</dbReference>
<dbReference type="InterPro" id="IPR002772">
    <property type="entry name" value="Glyco_hydro_3_C"/>
</dbReference>
<protein>
    <recommendedName>
        <fullName evidence="3 6">beta-glucosidase</fullName>
        <ecNumber evidence="3 6">3.2.1.21</ecNumber>
    </recommendedName>
</protein>
<dbReference type="OrthoDB" id="47059at2759"/>
<dbReference type="PRINTS" id="PR00133">
    <property type="entry name" value="GLHYDRLASE3"/>
</dbReference>
<dbReference type="GO" id="GO:0008422">
    <property type="term" value="F:beta-glucosidase activity"/>
    <property type="evidence" value="ECO:0007669"/>
    <property type="project" value="UniProtKB-EC"/>
</dbReference>
<dbReference type="PANTHER" id="PTHR42715">
    <property type="entry name" value="BETA-GLUCOSIDASE"/>
    <property type="match status" value="1"/>
</dbReference>
<keyword evidence="9" id="KW-1185">Reference proteome</keyword>
<evidence type="ECO:0000256" key="2">
    <source>
        <dbReference type="ARBA" id="ARBA00005336"/>
    </source>
</evidence>
<feature type="domain" description="PA14" evidence="7">
    <location>
        <begin position="430"/>
        <end position="592"/>
    </location>
</feature>
<dbReference type="Pfam" id="PF14310">
    <property type="entry name" value="Fn3-like"/>
    <property type="match status" value="1"/>
</dbReference>
<evidence type="ECO:0000256" key="4">
    <source>
        <dbReference type="ARBA" id="ARBA00022801"/>
    </source>
</evidence>
<dbReference type="FunCoup" id="A0A286UVJ9">
    <property type="interactions" value="36"/>
</dbReference>
<dbReference type="EC" id="3.2.1.21" evidence="3 6"/>
<dbReference type="Pfam" id="PF00933">
    <property type="entry name" value="Glyco_hydro_3"/>
    <property type="match status" value="1"/>
</dbReference>
<proteinExistence type="inferred from homology"/>
<gene>
    <name evidence="8" type="ORF">PNOK_0054300</name>
</gene>
<accession>A0A286UVJ9</accession>
<dbReference type="AlphaFoldDB" id="A0A286UVJ9"/>
<evidence type="ECO:0000313" key="9">
    <source>
        <dbReference type="Proteomes" id="UP000217199"/>
    </source>
</evidence>
<organism evidence="8 9">
    <name type="scientific">Pyrrhoderma noxium</name>
    <dbReference type="NCBI Taxonomy" id="2282107"/>
    <lineage>
        <taxon>Eukaryota</taxon>
        <taxon>Fungi</taxon>
        <taxon>Dikarya</taxon>
        <taxon>Basidiomycota</taxon>
        <taxon>Agaricomycotina</taxon>
        <taxon>Agaricomycetes</taxon>
        <taxon>Hymenochaetales</taxon>
        <taxon>Hymenochaetaceae</taxon>
        <taxon>Pyrrhoderma</taxon>
    </lineage>
</organism>
<keyword evidence="5 6" id="KW-0326">Glycosidase</keyword>
<dbReference type="Pfam" id="PF07691">
    <property type="entry name" value="PA14"/>
    <property type="match status" value="1"/>
</dbReference>
<evidence type="ECO:0000256" key="6">
    <source>
        <dbReference type="RuleBase" id="RU361161"/>
    </source>
</evidence>
<evidence type="ECO:0000256" key="5">
    <source>
        <dbReference type="ARBA" id="ARBA00023295"/>
    </source>
</evidence>
<comment type="caution">
    <text evidence="8">The sequence shown here is derived from an EMBL/GenBank/DDBJ whole genome shotgun (WGS) entry which is preliminary data.</text>
</comment>
<comment type="pathway">
    <text evidence="6">Glycan metabolism; cellulose degradation.</text>
</comment>
<dbReference type="GO" id="GO:0030245">
    <property type="term" value="P:cellulose catabolic process"/>
    <property type="evidence" value="ECO:0007669"/>
    <property type="project" value="UniProtKB-UniPathway"/>
</dbReference>
<dbReference type="PROSITE" id="PS00775">
    <property type="entry name" value="GLYCOSYL_HYDROL_F3"/>
    <property type="match status" value="1"/>
</dbReference>
<dbReference type="EMBL" id="NBII01000001">
    <property type="protein sequence ID" value="PAV23475.1"/>
    <property type="molecule type" value="Genomic_DNA"/>
</dbReference>
<dbReference type="SUPFAM" id="SSF52279">
    <property type="entry name" value="Beta-D-glucan exohydrolase, C-terminal domain"/>
    <property type="match status" value="1"/>
</dbReference>
<evidence type="ECO:0000313" key="8">
    <source>
        <dbReference type="EMBL" id="PAV23475.1"/>
    </source>
</evidence>
<dbReference type="InParanoid" id="A0A286UVJ9"/>
<dbReference type="Gene3D" id="2.60.120.260">
    <property type="entry name" value="Galactose-binding domain-like"/>
    <property type="match status" value="1"/>
</dbReference>
<dbReference type="InterPro" id="IPR050288">
    <property type="entry name" value="Cellulose_deg_GH3"/>
</dbReference>
<dbReference type="InterPro" id="IPR019800">
    <property type="entry name" value="Glyco_hydro_3_AS"/>
</dbReference>
<dbReference type="Gene3D" id="3.20.20.300">
    <property type="entry name" value="Glycoside hydrolase, family 3, N-terminal domain"/>
    <property type="match status" value="1"/>
</dbReference>
<keyword evidence="6" id="KW-0624">Polysaccharide degradation</keyword>
<comment type="similarity">
    <text evidence="2 6">Belongs to the glycosyl hydrolase 3 family.</text>
</comment>
<dbReference type="PROSITE" id="PS51820">
    <property type="entry name" value="PA14"/>
    <property type="match status" value="1"/>
</dbReference>